<dbReference type="Proteomes" id="UP001302126">
    <property type="component" value="Unassembled WGS sequence"/>
</dbReference>
<reference evidence="10" key="2">
    <citation type="submission" date="2023-05" db="EMBL/GenBank/DDBJ databases">
        <authorList>
            <consortium name="Lawrence Berkeley National Laboratory"/>
            <person name="Steindorff A."/>
            <person name="Hensen N."/>
            <person name="Bonometti L."/>
            <person name="Westerberg I."/>
            <person name="Brannstrom I.O."/>
            <person name="Guillou S."/>
            <person name="Cros-Aarteil S."/>
            <person name="Calhoun S."/>
            <person name="Haridas S."/>
            <person name="Kuo A."/>
            <person name="Mondo S."/>
            <person name="Pangilinan J."/>
            <person name="Riley R."/>
            <person name="Labutti K."/>
            <person name="Andreopoulos B."/>
            <person name="Lipzen A."/>
            <person name="Chen C."/>
            <person name="Yanf M."/>
            <person name="Daum C."/>
            <person name="Ng V."/>
            <person name="Clum A."/>
            <person name="Ohm R."/>
            <person name="Martin F."/>
            <person name="Silar P."/>
            <person name="Natvig D."/>
            <person name="Lalanne C."/>
            <person name="Gautier V."/>
            <person name="Ament-Velasquez S.L."/>
            <person name="Kruys A."/>
            <person name="Hutchinson M.I."/>
            <person name="Powell A.J."/>
            <person name="Barry K."/>
            <person name="Miller A.N."/>
            <person name="Grigoriev I.V."/>
            <person name="Debuchy R."/>
            <person name="Gladieux P."/>
            <person name="Thoren M.H."/>
            <person name="Johannesson H."/>
        </authorList>
    </citation>
    <scope>NUCLEOTIDE SEQUENCE</scope>
    <source>
        <strain evidence="10">PSN309</strain>
    </source>
</reference>
<dbReference type="PROSITE" id="PS00086">
    <property type="entry name" value="CYTOCHROME_P450"/>
    <property type="match status" value="1"/>
</dbReference>
<keyword evidence="8 10" id="KW-0503">Monooxygenase</keyword>
<comment type="caution">
    <text evidence="10">The sequence shown here is derived from an EMBL/GenBank/DDBJ whole genome shotgun (WGS) entry which is preliminary data.</text>
</comment>
<dbReference type="GO" id="GO:0020037">
    <property type="term" value="F:heme binding"/>
    <property type="evidence" value="ECO:0007669"/>
    <property type="project" value="InterPro"/>
</dbReference>
<evidence type="ECO:0000256" key="2">
    <source>
        <dbReference type="ARBA" id="ARBA00010617"/>
    </source>
</evidence>
<keyword evidence="9" id="KW-0732">Signal</keyword>
<comment type="similarity">
    <text evidence="2 8">Belongs to the cytochrome P450 family.</text>
</comment>
<accession>A0AAN7ADH8</accession>
<evidence type="ECO:0000313" key="10">
    <source>
        <dbReference type="EMBL" id="KAK4183188.1"/>
    </source>
</evidence>
<dbReference type="InterPro" id="IPR050121">
    <property type="entry name" value="Cytochrome_P450_monoxygenase"/>
</dbReference>
<comment type="cofactor">
    <cofactor evidence="1 7">
        <name>heme</name>
        <dbReference type="ChEBI" id="CHEBI:30413"/>
    </cofactor>
</comment>
<evidence type="ECO:0000256" key="3">
    <source>
        <dbReference type="ARBA" id="ARBA00022617"/>
    </source>
</evidence>
<evidence type="ECO:0000256" key="9">
    <source>
        <dbReference type="SAM" id="SignalP"/>
    </source>
</evidence>
<dbReference type="InterPro" id="IPR002401">
    <property type="entry name" value="Cyt_P450_E_grp-I"/>
</dbReference>
<dbReference type="InterPro" id="IPR001128">
    <property type="entry name" value="Cyt_P450"/>
</dbReference>
<dbReference type="PRINTS" id="PR00463">
    <property type="entry name" value="EP450I"/>
</dbReference>
<dbReference type="GO" id="GO:0016705">
    <property type="term" value="F:oxidoreductase activity, acting on paired donors, with incorporation or reduction of molecular oxygen"/>
    <property type="evidence" value="ECO:0007669"/>
    <property type="project" value="InterPro"/>
</dbReference>
<dbReference type="InterPro" id="IPR036396">
    <property type="entry name" value="Cyt_P450_sf"/>
</dbReference>
<dbReference type="PANTHER" id="PTHR24305">
    <property type="entry name" value="CYTOCHROME P450"/>
    <property type="match status" value="1"/>
</dbReference>
<dbReference type="GO" id="GO:0005506">
    <property type="term" value="F:iron ion binding"/>
    <property type="evidence" value="ECO:0007669"/>
    <property type="project" value="InterPro"/>
</dbReference>
<evidence type="ECO:0000256" key="8">
    <source>
        <dbReference type="RuleBase" id="RU000461"/>
    </source>
</evidence>
<keyword evidence="3 7" id="KW-0349">Heme</keyword>
<evidence type="ECO:0000313" key="11">
    <source>
        <dbReference type="Proteomes" id="UP001302126"/>
    </source>
</evidence>
<feature type="binding site" description="axial binding residue" evidence="7">
    <location>
        <position position="437"/>
    </location>
    <ligand>
        <name>heme</name>
        <dbReference type="ChEBI" id="CHEBI:30413"/>
    </ligand>
    <ligandPart>
        <name>Fe</name>
        <dbReference type="ChEBI" id="CHEBI:18248"/>
    </ligandPart>
</feature>
<organism evidence="10 11">
    <name type="scientific">Podospora australis</name>
    <dbReference type="NCBI Taxonomy" id="1536484"/>
    <lineage>
        <taxon>Eukaryota</taxon>
        <taxon>Fungi</taxon>
        <taxon>Dikarya</taxon>
        <taxon>Ascomycota</taxon>
        <taxon>Pezizomycotina</taxon>
        <taxon>Sordariomycetes</taxon>
        <taxon>Sordariomycetidae</taxon>
        <taxon>Sordariales</taxon>
        <taxon>Podosporaceae</taxon>
        <taxon>Podospora</taxon>
    </lineage>
</organism>
<dbReference type="AlphaFoldDB" id="A0AAN7ADH8"/>
<keyword evidence="5 8" id="KW-0560">Oxidoreductase</keyword>
<evidence type="ECO:0000256" key="4">
    <source>
        <dbReference type="ARBA" id="ARBA00022723"/>
    </source>
</evidence>
<dbReference type="Pfam" id="PF00067">
    <property type="entry name" value="p450"/>
    <property type="match status" value="1"/>
</dbReference>
<keyword evidence="4 7" id="KW-0479">Metal-binding</keyword>
<evidence type="ECO:0000256" key="6">
    <source>
        <dbReference type="ARBA" id="ARBA00023004"/>
    </source>
</evidence>
<feature type="signal peptide" evidence="9">
    <location>
        <begin position="1"/>
        <end position="23"/>
    </location>
</feature>
<dbReference type="GO" id="GO:0004497">
    <property type="term" value="F:monooxygenase activity"/>
    <property type="evidence" value="ECO:0007669"/>
    <property type="project" value="UniProtKB-KW"/>
</dbReference>
<evidence type="ECO:0000256" key="5">
    <source>
        <dbReference type="ARBA" id="ARBA00023002"/>
    </source>
</evidence>
<dbReference type="PANTHER" id="PTHR24305:SF96">
    <property type="entry name" value="CYTOCHROME P450 MONOOXYGENASE STCB-RELATED"/>
    <property type="match status" value="1"/>
</dbReference>
<dbReference type="InterPro" id="IPR017972">
    <property type="entry name" value="Cyt_P450_CS"/>
</dbReference>
<keyword evidence="6 7" id="KW-0408">Iron</keyword>
<feature type="chain" id="PRO_5042990565" evidence="9">
    <location>
        <begin position="24"/>
        <end position="494"/>
    </location>
</feature>
<name>A0AAN7ADH8_9PEZI</name>
<sequence>MTITSLLYVTAGLLACLLLKILATRSPLSHIPGPWYTKYTSLVSIYQRFRGTKMIWIHELHKKYGPVVRTEPTHSAFATAADWERIYRVNSGFIKTPFYERIRSGQNHMLFTMIDTKQHAARRKLFARSLTAETLRNNWEGEIRKIMEAGVQAIKKDALNGNADLPKWWKLTMSDVVTRLAFGQSFDMVETGGKGENSAYFRALVDVTILVVVSDVLPGIQTLAGLIPVKRVRQILNSGAIITKKGQIAVNNLRQDTSPGGKATLFSNMLALAAAVEEKGEERGDYQLSDDDIKSEAAGFIMAGLDSTAIAMAYLVWSVLRNRDIQQRLEAEVALLPDDFREKDLEGLTLLNNVIDETLRLYGPAAGPQMRLVPVGGFASHGHHIPAGCTVTTQQWTRVRDENLFHDAEKFIPDRFNSITPEQRRVAQPFGIGSRACIGIALVRMELRLGAAIFFRECRGAKISNGMTDDMMAQRIRFFTTPKGGKCEITLSDA</sequence>
<keyword evidence="11" id="KW-1185">Reference proteome</keyword>
<gene>
    <name evidence="10" type="ORF">QBC35DRAFT_394407</name>
</gene>
<evidence type="ECO:0000256" key="7">
    <source>
        <dbReference type="PIRSR" id="PIRSR602401-1"/>
    </source>
</evidence>
<dbReference type="PRINTS" id="PR00385">
    <property type="entry name" value="P450"/>
</dbReference>
<proteinExistence type="inferred from homology"/>
<dbReference type="EMBL" id="MU864569">
    <property type="protein sequence ID" value="KAK4183188.1"/>
    <property type="molecule type" value="Genomic_DNA"/>
</dbReference>
<dbReference type="Gene3D" id="1.10.630.10">
    <property type="entry name" value="Cytochrome P450"/>
    <property type="match status" value="1"/>
</dbReference>
<reference evidence="10" key="1">
    <citation type="journal article" date="2023" name="Mol. Phylogenet. Evol.">
        <title>Genome-scale phylogeny and comparative genomics of the fungal order Sordariales.</title>
        <authorList>
            <person name="Hensen N."/>
            <person name="Bonometti L."/>
            <person name="Westerberg I."/>
            <person name="Brannstrom I.O."/>
            <person name="Guillou S."/>
            <person name="Cros-Aarteil S."/>
            <person name="Calhoun S."/>
            <person name="Haridas S."/>
            <person name="Kuo A."/>
            <person name="Mondo S."/>
            <person name="Pangilinan J."/>
            <person name="Riley R."/>
            <person name="LaButti K."/>
            <person name="Andreopoulos B."/>
            <person name="Lipzen A."/>
            <person name="Chen C."/>
            <person name="Yan M."/>
            <person name="Daum C."/>
            <person name="Ng V."/>
            <person name="Clum A."/>
            <person name="Steindorff A."/>
            <person name="Ohm R.A."/>
            <person name="Martin F."/>
            <person name="Silar P."/>
            <person name="Natvig D.O."/>
            <person name="Lalanne C."/>
            <person name="Gautier V."/>
            <person name="Ament-Velasquez S.L."/>
            <person name="Kruys A."/>
            <person name="Hutchinson M.I."/>
            <person name="Powell A.J."/>
            <person name="Barry K."/>
            <person name="Miller A.N."/>
            <person name="Grigoriev I.V."/>
            <person name="Debuchy R."/>
            <person name="Gladieux P."/>
            <person name="Hiltunen Thoren M."/>
            <person name="Johannesson H."/>
        </authorList>
    </citation>
    <scope>NUCLEOTIDE SEQUENCE</scope>
    <source>
        <strain evidence="10">PSN309</strain>
    </source>
</reference>
<protein>
    <submittedName>
        <fullName evidence="10">Sterigmatocystin biosynthesis P450 monooxygenase</fullName>
    </submittedName>
</protein>
<evidence type="ECO:0000256" key="1">
    <source>
        <dbReference type="ARBA" id="ARBA00001971"/>
    </source>
</evidence>
<dbReference type="SUPFAM" id="SSF48264">
    <property type="entry name" value="Cytochrome P450"/>
    <property type="match status" value="1"/>
</dbReference>